<dbReference type="InterPro" id="IPR058997">
    <property type="entry name" value="YycE-like_C"/>
</dbReference>
<organism evidence="2 3">
    <name type="scientific">Micromonospora globispora</name>
    <dbReference type="NCBI Taxonomy" id="1450148"/>
    <lineage>
        <taxon>Bacteria</taxon>
        <taxon>Bacillati</taxon>
        <taxon>Actinomycetota</taxon>
        <taxon>Actinomycetes</taxon>
        <taxon>Micromonosporales</taxon>
        <taxon>Micromonosporaceae</taxon>
        <taxon>Micromonospora</taxon>
    </lineage>
</organism>
<keyword evidence="3" id="KW-1185">Reference proteome</keyword>
<feature type="domain" description="VOC" evidence="1">
    <location>
        <begin position="5"/>
        <end position="129"/>
    </location>
</feature>
<comment type="caution">
    <text evidence="2">The sequence shown here is derived from an EMBL/GenBank/DDBJ whole genome shotgun (WGS) entry which is preliminary data.</text>
</comment>
<protein>
    <submittedName>
        <fullName evidence="2">Glyoxalase</fullName>
    </submittedName>
</protein>
<evidence type="ECO:0000313" key="3">
    <source>
        <dbReference type="Proteomes" id="UP000245683"/>
    </source>
</evidence>
<dbReference type="InterPro" id="IPR037523">
    <property type="entry name" value="VOC_core"/>
</dbReference>
<proteinExistence type="predicted"/>
<evidence type="ECO:0000259" key="1">
    <source>
        <dbReference type="PROSITE" id="PS51819"/>
    </source>
</evidence>
<dbReference type="Proteomes" id="UP000245683">
    <property type="component" value="Unassembled WGS sequence"/>
</dbReference>
<name>A0A317JUD2_9ACTN</name>
<dbReference type="SUPFAM" id="SSF54593">
    <property type="entry name" value="Glyoxalase/Bleomycin resistance protein/Dihydroxybiphenyl dioxygenase"/>
    <property type="match status" value="1"/>
</dbReference>
<sequence>MTPSGSSHVRIARPSRDLAAAERFWVDGLGLSVLYRDEAGGPGEHDLVMVGWPDAAWHLELVDGAQLTVAPTPNPEDLFVLYLDGPVDDDLVDRLERAGGTRVSAGPYWDRWGVTVADPDGYRLVLSTRGWSNA</sequence>
<reference evidence="3" key="1">
    <citation type="submission" date="2018-05" db="EMBL/GenBank/DDBJ databases">
        <title>Micromonospora globispora sp. nov. and Micromonospora rugosa sp. nov., isolated from marine sediment.</title>
        <authorList>
            <person name="Carro L."/>
            <person name="Aysel V."/>
            <person name="Cetin D."/>
            <person name="Igual J.M."/>
            <person name="Klenk H.-P."/>
            <person name="Trujillo M.E."/>
            <person name="Sahin N."/>
        </authorList>
    </citation>
    <scope>NUCLEOTIDE SEQUENCE [LARGE SCALE GENOMIC DNA]</scope>
    <source>
        <strain evidence="3">S2904</strain>
    </source>
</reference>
<dbReference type="Pfam" id="PF22658">
    <property type="entry name" value="YycE-like_N"/>
    <property type="match status" value="1"/>
</dbReference>
<dbReference type="PROSITE" id="PS51819">
    <property type="entry name" value="VOC"/>
    <property type="match status" value="1"/>
</dbReference>
<dbReference type="InterPro" id="IPR029068">
    <property type="entry name" value="Glyas_Bleomycin-R_OHBP_Dase"/>
</dbReference>
<dbReference type="EMBL" id="QGSV01000344">
    <property type="protein sequence ID" value="PWU44235.1"/>
    <property type="molecule type" value="Genomic_DNA"/>
</dbReference>
<dbReference type="InterPro" id="IPR058998">
    <property type="entry name" value="YycE-like_N"/>
</dbReference>
<dbReference type="Gene3D" id="3.10.180.10">
    <property type="entry name" value="2,3-Dihydroxybiphenyl 1,2-Dioxygenase, domain 1"/>
    <property type="match status" value="1"/>
</dbReference>
<dbReference type="AlphaFoldDB" id="A0A317JUD2"/>
<accession>A0A317JUD2</accession>
<dbReference type="RefSeq" id="WP_109947382.1">
    <property type="nucleotide sequence ID" value="NZ_QGSV01000344.1"/>
</dbReference>
<evidence type="ECO:0000313" key="2">
    <source>
        <dbReference type="EMBL" id="PWU44235.1"/>
    </source>
</evidence>
<gene>
    <name evidence="2" type="ORF">DLJ46_27085</name>
</gene>
<dbReference type="CDD" id="cd06587">
    <property type="entry name" value="VOC"/>
    <property type="match status" value="1"/>
</dbReference>
<dbReference type="Pfam" id="PF22659">
    <property type="entry name" value="YycE-like_C"/>
    <property type="match status" value="1"/>
</dbReference>
<dbReference type="OrthoDB" id="9792323at2"/>